<evidence type="ECO:0000313" key="2">
    <source>
        <dbReference type="EMBL" id="CAL7947960.1"/>
    </source>
</evidence>
<evidence type="ECO:0000256" key="1">
    <source>
        <dbReference type="SAM" id="Phobius"/>
    </source>
</evidence>
<protein>
    <recommendedName>
        <fullName evidence="4">Up-regulated during skeletal muscle growth protein 5</fullName>
    </recommendedName>
</protein>
<accession>A0ABP1P3U7</accession>
<dbReference type="InterPro" id="IPR009125">
    <property type="entry name" value="ATPMK"/>
</dbReference>
<dbReference type="Pfam" id="PF14960">
    <property type="entry name" value="ATP_synth_reg"/>
    <property type="match status" value="1"/>
</dbReference>
<name>A0ABP1P3U7_XYLVO</name>
<keyword evidence="3" id="KW-1185">Reference proteome</keyword>
<reference evidence="2 3" key="1">
    <citation type="submission" date="2024-08" db="EMBL/GenBank/DDBJ databases">
        <authorList>
            <person name="Will J Nash"/>
            <person name="Angela Man"/>
            <person name="Seanna McTaggart"/>
            <person name="Kendall Baker"/>
            <person name="Tom Barker"/>
            <person name="Leah Catchpole"/>
            <person name="Alex Durrant"/>
            <person name="Karim Gharbi"/>
            <person name="Naomi Irish"/>
            <person name="Gemy Kaithakottil"/>
            <person name="Debby Ku"/>
            <person name="Aaliyah Providence"/>
            <person name="Felix Shaw"/>
            <person name="David Swarbreck"/>
            <person name="Chris Watkins"/>
            <person name="Ann M. McCartney"/>
            <person name="Giulio Formenti"/>
            <person name="Alice Mouton"/>
            <person name="Noel Vella"/>
            <person name="Bjorn M von Reumont"/>
            <person name="Adriana Vella"/>
            <person name="Wilfried Haerty"/>
        </authorList>
    </citation>
    <scope>NUCLEOTIDE SEQUENCE [LARGE SCALE GENOMIC DNA]</scope>
</reference>
<sequence>MAGEEEKLTGFSKYYNSVTTQGRVNVALTSLGVLVIAGAYVWFKPKKEKAATN</sequence>
<comment type="caution">
    <text evidence="2">The sequence shown here is derived from an EMBL/GenBank/DDBJ whole genome shotgun (WGS) entry which is preliminary data.</text>
</comment>
<feature type="transmembrane region" description="Helical" evidence="1">
    <location>
        <begin position="24"/>
        <end position="43"/>
    </location>
</feature>
<dbReference type="Proteomes" id="UP001642520">
    <property type="component" value="Unassembled WGS sequence"/>
</dbReference>
<proteinExistence type="predicted"/>
<organism evidence="2 3">
    <name type="scientific">Xylocopa violacea</name>
    <name type="common">Violet carpenter bee</name>
    <name type="synonym">Apis violacea</name>
    <dbReference type="NCBI Taxonomy" id="135666"/>
    <lineage>
        <taxon>Eukaryota</taxon>
        <taxon>Metazoa</taxon>
        <taxon>Ecdysozoa</taxon>
        <taxon>Arthropoda</taxon>
        <taxon>Hexapoda</taxon>
        <taxon>Insecta</taxon>
        <taxon>Pterygota</taxon>
        <taxon>Neoptera</taxon>
        <taxon>Endopterygota</taxon>
        <taxon>Hymenoptera</taxon>
        <taxon>Apocrita</taxon>
        <taxon>Aculeata</taxon>
        <taxon>Apoidea</taxon>
        <taxon>Anthophila</taxon>
        <taxon>Apidae</taxon>
        <taxon>Xylocopa</taxon>
        <taxon>Xylocopa</taxon>
    </lineage>
</organism>
<dbReference type="EMBL" id="CAXAJV020001296">
    <property type="protein sequence ID" value="CAL7947960.1"/>
    <property type="molecule type" value="Genomic_DNA"/>
</dbReference>
<gene>
    <name evidence="2" type="ORF">XYLVIOL_LOCUS8603</name>
</gene>
<keyword evidence="1" id="KW-0812">Transmembrane</keyword>
<keyword evidence="1" id="KW-0472">Membrane</keyword>
<keyword evidence="1" id="KW-1133">Transmembrane helix</keyword>
<evidence type="ECO:0000313" key="3">
    <source>
        <dbReference type="Proteomes" id="UP001642520"/>
    </source>
</evidence>
<evidence type="ECO:0008006" key="4">
    <source>
        <dbReference type="Google" id="ProtNLM"/>
    </source>
</evidence>